<proteinExistence type="predicted"/>
<evidence type="ECO:0000259" key="5">
    <source>
        <dbReference type="Pfam" id="PF10377"/>
    </source>
</evidence>
<dbReference type="Gene3D" id="3.10.20.90">
    <property type="entry name" value="Phosphatidylinositol 3-kinase Catalytic Subunit, Chain A, domain 1"/>
    <property type="match status" value="1"/>
</dbReference>
<evidence type="ECO:0000313" key="7">
    <source>
        <dbReference type="Proteomes" id="UP000271087"/>
    </source>
</evidence>
<dbReference type="Pfam" id="PF10377">
    <property type="entry name" value="ATG11"/>
    <property type="match status" value="1"/>
</dbReference>
<keyword evidence="2 3" id="KW-0175">Coiled coil</keyword>
<dbReference type="GO" id="GO:0019901">
    <property type="term" value="F:protein kinase binding"/>
    <property type="evidence" value="ECO:0007669"/>
    <property type="project" value="TreeGrafter"/>
</dbReference>
<dbReference type="GO" id="GO:0061709">
    <property type="term" value="P:reticulophagy"/>
    <property type="evidence" value="ECO:0007669"/>
    <property type="project" value="TreeGrafter"/>
</dbReference>
<dbReference type="STRING" id="42157.A0A182DYC2"/>
<accession>A0A182DYC2</accession>
<evidence type="ECO:0000256" key="1">
    <source>
        <dbReference type="ARBA" id="ARBA00023006"/>
    </source>
</evidence>
<evidence type="ECO:0000313" key="8">
    <source>
        <dbReference type="WBParaSite" id="nOo.2.0.1.t00669-RA"/>
    </source>
</evidence>
<dbReference type="PANTHER" id="PTHR13222:SF1">
    <property type="entry name" value="RB1-INDUCIBLE COILED-COIL PROTEIN 1"/>
    <property type="match status" value="1"/>
</dbReference>
<dbReference type="GO" id="GO:1990316">
    <property type="term" value="C:Atg1/ULK1 kinase complex"/>
    <property type="evidence" value="ECO:0007669"/>
    <property type="project" value="TreeGrafter"/>
</dbReference>
<keyword evidence="1" id="KW-0072">Autophagy</keyword>
<evidence type="ECO:0000256" key="4">
    <source>
        <dbReference type="SAM" id="MobiDB-lite"/>
    </source>
</evidence>
<dbReference type="AlphaFoldDB" id="A0A182DYC2"/>
<evidence type="ECO:0000313" key="6">
    <source>
        <dbReference type="EMBL" id="VDK62597.1"/>
    </source>
</evidence>
<sequence length="1201" mass="136398">MITGIGKIVLRSSFLRPVPINVFGMKCCMQQIQHTPFLPYFCFGGVQQVRFGILWFYSFCSEIDGLLGYAALPLSGLMFYVFYVNEGSLQALEVSVALGSVYKLQCVIEEITRVPIAEQALLVSGGEGLQSEKQVSHYQGAGTESNPLFLFRKLYKEDSQCTEPTNSDELCTLCAGLYDELRVLDNSTISRPLITRYCDAGRLGLKVAERSLQFCARLVQDHQLLYQGWLALISNLYDSRTQIEKKCERFLSRYERLKTMKTKAETLLQDFDNVLCTLQQIKIPSALLSNSYKLQGSSKATEECTLYEYIARADPQNSLEEMSEQVNMLLSKMSDTEYKQVVSNMKYVSEKVSNPEMRNIRGINTRLTQLDAMFHSKEQETKVLKDLCFAVSQPAIDSQSTRDVILNQREKMLEVKKLIEQMQKMGKAFQQSKIELLNNIRTRLRGWILQVYDRLHTTNNQIILFEEKYIALRNRLDIIRQVKESPIMFATALTECLRRSVLQPEFESWFTSFMEKSIALVTEETSVREVFKQKLGRHFLKQLFPGMFDNFPNFAPSSLAYFDKNLPPVAPTDLRTLRQAVPCLANLLRVTDPFIYQRLSVRDPRLASGAQMTPPVLKREESFYTTDTTINVANLNKNFPSTHWLSGDENLDALPSNATMLAKSPPSRFGSTLSLDMVEESPAKPLNSLASLFDASHNETVETEVEIECKAYTGLNVVKSEPIAIPQNGTSAFQVVAPLIEEGNSVKPKSDKSSQFGTPEDHISYQQRIADVFERSQSENLLCLQDGLKRLSLQLMHLKQELILAENQTKEYTDEALRRINNSLITFVGCRKTISVSDQPNKPICKDAAVETETEDKLEESFMMGDVVLVSELRQVIELQKKEISQLREQQSSAENIAAKMEVERNEMYKTLVVDYELALERQVSSHSEEIKRKNKEIDSLKAALHKLRESVVNESAGNTTSAFTSDDTGASCGKECEEKCTVAHENSLLDRVPIHTKEKYSVASESIDSQERTVVSSVPNDLSRECLLKSFIVSHASSIMESSEIRTEDENKDLENDENTDEERRAQADSDEDIAPVTVRPATVQTIISLREMRTMITVQDIHEYCAVLIVWSEPHNAYILFRLESSLKRMGVKWDRQAAAVAAVSQRPNWLMAITTRLELCKIRKTDNRYNLKVGTKFYRVEVEALQIDSSSIRRHADV</sequence>
<feature type="coiled-coil region" evidence="3">
    <location>
        <begin position="788"/>
        <end position="815"/>
    </location>
</feature>
<evidence type="ECO:0000256" key="3">
    <source>
        <dbReference type="SAM" id="Coils"/>
    </source>
</evidence>
<dbReference type="EMBL" id="UYRW01000069">
    <property type="protein sequence ID" value="VDK62597.1"/>
    <property type="molecule type" value="Genomic_DNA"/>
</dbReference>
<dbReference type="GO" id="GO:0034517">
    <property type="term" value="P:ribophagy"/>
    <property type="evidence" value="ECO:0007669"/>
    <property type="project" value="TreeGrafter"/>
</dbReference>
<reference evidence="8" key="1">
    <citation type="submission" date="2016-06" db="UniProtKB">
        <authorList>
            <consortium name="WormBaseParasite"/>
        </authorList>
    </citation>
    <scope>IDENTIFICATION</scope>
</reference>
<dbReference type="PANTHER" id="PTHR13222">
    <property type="entry name" value="RB1-INDUCIBLE COILED-COIL"/>
    <property type="match status" value="1"/>
</dbReference>
<feature type="region of interest" description="Disordered" evidence="4">
    <location>
        <begin position="1043"/>
        <end position="1076"/>
    </location>
</feature>
<dbReference type="GO" id="GO:0000045">
    <property type="term" value="P:autophagosome assembly"/>
    <property type="evidence" value="ECO:0007669"/>
    <property type="project" value="InterPro"/>
</dbReference>
<gene>
    <name evidence="6" type="ORF">NOO_LOCUS669</name>
</gene>
<name>A0A182DYC2_ONCOC</name>
<dbReference type="GO" id="GO:0034045">
    <property type="term" value="C:phagophore assembly site membrane"/>
    <property type="evidence" value="ECO:0007669"/>
    <property type="project" value="TreeGrafter"/>
</dbReference>
<dbReference type="OrthoDB" id="447953at2759"/>
<dbReference type="GO" id="GO:0060090">
    <property type="term" value="F:molecular adaptor activity"/>
    <property type="evidence" value="ECO:0007669"/>
    <property type="project" value="TreeGrafter"/>
</dbReference>
<dbReference type="GO" id="GO:0000422">
    <property type="term" value="P:autophagy of mitochondrion"/>
    <property type="evidence" value="ECO:0007669"/>
    <property type="project" value="TreeGrafter"/>
</dbReference>
<feature type="compositionally biased region" description="Acidic residues" evidence="4">
    <location>
        <begin position="1051"/>
        <end position="1062"/>
    </location>
</feature>
<dbReference type="GO" id="GO:0061723">
    <property type="term" value="P:glycophagy"/>
    <property type="evidence" value="ECO:0007669"/>
    <property type="project" value="TreeGrafter"/>
</dbReference>
<organism evidence="8">
    <name type="scientific">Onchocerca ochengi</name>
    <name type="common">Filarial nematode worm</name>
    <dbReference type="NCBI Taxonomy" id="42157"/>
    <lineage>
        <taxon>Eukaryota</taxon>
        <taxon>Metazoa</taxon>
        <taxon>Ecdysozoa</taxon>
        <taxon>Nematoda</taxon>
        <taxon>Chromadorea</taxon>
        <taxon>Rhabditida</taxon>
        <taxon>Spirurina</taxon>
        <taxon>Spiruromorpha</taxon>
        <taxon>Filarioidea</taxon>
        <taxon>Onchocercidae</taxon>
        <taxon>Onchocerca</taxon>
    </lineage>
</organism>
<reference evidence="6 7" key="2">
    <citation type="submission" date="2018-08" db="EMBL/GenBank/DDBJ databases">
        <authorList>
            <person name="Laetsch R D."/>
            <person name="Stevens L."/>
            <person name="Kumar S."/>
            <person name="Blaxter L. M."/>
        </authorList>
    </citation>
    <scope>NUCLEOTIDE SEQUENCE [LARGE SCALE GENOMIC DNA]</scope>
</reference>
<dbReference type="WBParaSite" id="nOo.2.0.1.t00669-RA">
    <property type="protein sequence ID" value="nOo.2.0.1.t00669-RA"/>
    <property type="gene ID" value="nOo.2.0.1.g00669"/>
</dbReference>
<feature type="domain" description="Autophagy-related protein 11 C-terminal" evidence="5">
    <location>
        <begin position="1092"/>
        <end position="1186"/>
    </location>
</feature>
<keyword evidence="7" id="KW-1185">Reference proteome</keyword>
<dbReference type="CDD" id="cd17060">
    <property type="entry name" value="Ubl_RB1CC1"/>
    <property type="match status" value="1"/>
</dbReference>
<dbReference type="InterPro" id="IPR040040">
    <property type="entry name" value="ATG11"/>
</dbReference>
<evidence type="ECO:0000256" key="2">
    <source>
        <dbReference type="ARBA" id="ARBA00023054"/>
    </source>
</evidence>
<dbReference type="InterPro" id="IPR019460">
    <property type="entry name" value="Atg11_C"/>
</dbReference>
<dbReference type="Proteomes" id="UP000271087">
    <property type="component" value="Unassembled WGS sequence"/>
</dbReference>
<feature type="coiled-coil region" evidence="3">
    <location>
        <begin position="870"/>
        <end position="951"/>
    </location>
</feature>
<protein>
    <submittedName>
        <fullName evidence="8">ATG11 domain-containing protein</fullName>
    </submittedName>
</protein>
<dbReference type="GO" id="GO:0034727">
    <property type="term" value="P:piecemeal microautophagy of the nucleus"/>
    <property type="evidence" value="ECO:0007669"/>
    <property type="project" value="TreeGrafter"/>
</dbReference>